<dbReference type="AlphaFoldDB" id="A0A6A6RCV4"/>
<sequence>MAATLTGNTGQTTLPPLDNNNLIHHPDSCLGLSLPLIERIARILPHNPRTIVSIGSGTGLFEALLLQYEPELILYGVEVKSDPPVNKYIPERYAETVGGTWDLCSLAENAAAWLFVYPRDPKLVAQYLERYADSRSLEIVIWLGPREDWTVFEPCFKRTSMRAEMSQDGPLRPYEMMVIYRTKT</sequence>
<reference evidence="1" key="1">
    <citation type="journal article" date="2020" name="Stud. Mycol.">
        <title>101 Dothideomycetes genomes: a test case for predicting lifestyles and emergence of pathogens.</title>
        <authorList>
            <person name="Haridas S."/>
            <person name="Albert R."/>
            <person name="Binder M."/>
            <person name="Bloem J."/>
            <person name="Labutti K."/>
            <person name="Salamov A."/>
            <person name="Andreopoulos B."/>
            <person name="Baker S."/>
            <person name="Barry K."/>
            <person name="Bills G."/>
            <person name="Bluhm B."/>
            <person name="Cannon C."/>
            <person name="Castanera R."/>
            <person name="Culley D."/>
            <person name="Daum C."/>
            <person name="Ezra D."/>
            <person name="Gonzalez J."/>
            <person name="Henrissat B."/>
            <person name="Kuo A."/>
            <person name="Liang C."/>
            <person name="Lipzen A."/>
            <person name="Lutzoni F."/>
            <person name="Magnuson J."/>
            <person name="Mondo S."/>
            <person name="Nolan M."/>
            <person name="Ohm R."/>
            <person name="Pangilinan J."/>
            <person name="Park H.-J."/>
            <person name="Ramirez L."/>
            <person name="Alfaro M."/>
            <person name="Sun H."/>
            <person name="Tritt A."/>
            <person name="Yoshinaga Y."/>
            <person name="Zwiers L.-H."/>
            <person name="Turgeon B."/>
            <person name="Goodwin S."/>
            <person name="Spatafora J."/>
            <person name="Crous P."/>
            <person name="Grigoriev I."/>
        </authorList>
    </citation>
    <scope>NUCLEOTIDE SEQUENCE</scope>
    <source>
        <strain evidence="1">CBS 269.34</strain>
    </source>
</reference>
<protein>
    <recommendedName>
        <fullName evidence="3">S-adenosyl-L-methionine-dependent methyltransferase</fullName>
    </recommendedName>
</protein>
<keyword evidence="2" id="KW-1185">Reference proteome</keyword>
<name>A0A6A6RCV4_9PEZI</name>
<evidence type="ECO:0000313" key="1">
    <source>
        <dbReference type="EMBL" id="KAF2502708.1"/>
    </source>
</evidence>
<evidence type="ECO:0008006" key="3">
    <source>
        <dbReference type="Google" id="ProtNLM"/>
    </source>
</evidence>
<dbReference type="OrthoDB" id="2151982at2759"/>
<evidence type="ECO:0000313" key="2">
    <source>
        <dbReference type="Proteomes" id="UP000799750"/>
    </source>
</evidence>
<dbReference type="EMBL" id="MU004181">
    <property type="protein sequence ID" value="KAF2502708.1"/>
    <property type="molecule type" value="Genomic_DNA"/>
</dbReference>
<organism evidence="1 2">
    <name type="scientific">Lophium mytilinum</name>
    <dbReference type="NCBI Taxonomy" id="390894"/>
    <lineage>
        <taxon>Eukaryota</taxon>
        <taxon>Fungi</taxon>
        <taxon>Dikarya</taxon>
        <taxon>Ascomycota</taxon>
        <taxon>Pezizomycotina</taxon>
        <taxon>Dothideomycetes</taxon>
        <taxon>Pleosporomycetidae</taxon>
        <taxon>Mytilinidiales</taxon>
        <taxon>Mytilinidiaceae</taxon>
        <taxon>Lophium</taxon>
    </lineage>
</organism>
<dbReference type="Proteomes" id="UP000799750">
    <property type="component" value="Unassembled WGS sequence"/>
</dbReference>
<accession>A0A6A6RCV4</accession>
<gene>
    <name evidence="1" type="ORF">BU16DRAFT_17115</name>
</gene>
<proteinExistence type="predicted"/>